<dbReference type="AlphaFoldDB" id="A0A0A9FDF9"/>
<keyword evidence="1" id="KW-1133">Transmembrane helix</keyword>
<reference evidence="2" key="1">
    <citation type="submission" date="2014-09" db="EMBL/GenBank/DDBJ databases">
        <authorList>
            <person name="Magalhaes I.L.F."/>
            <person name="Oliveira U."/>
            <person name="Santos F.R."/>
            <person name="Vidigal T.H.D.A."/>
            <person name="Brescovit A.D."/>
            <person name="Santos A.J."/>
        </authorList>
    </citation>
    <scope>NUCLEOTIDE SEQUENCE</scope>
    <source>
        <tissue evidence="2">Shoot tissue taken approximately 20 cm above the soil surface</tissue>
    </source>
</reference>
<sequence length="37" mass="4405">MLYCLTLSGLVIWIYEWMLVVVEFGLIQIERTSNGKW</sequence>
<reference evidence="2" key="2">
    <citation type="journal article" date="2015" name="Data Brief">
        <title>Shoot transcriptome of the giant reed, Arundo donax.</title>
        <authorList>
            <person name="Barrero R.A."/>
            <person name="Guerrero F.D."/>
            <person name="Moolhuijzen P."/>
            <person name="Goolsby J.A."/>
            <person name="Tidwell J."/>
            <person name="Bellgard S.E."/>
            <person name="Bellgard M.I."/>
        </authorList>
    </citation>
    <scope>NUCLEOTIDE SEQUENCE</scope>
    <source>
        <tissue evidence="2">Shoot tissue taken approximately 20 cm above the soil surface</tissue>
    </source>
</reference>
<feature type="transmembrane region" description="Helical" evidence="1">
    <location>
        <begin position="6"/>
        <end position="27"/>
    </location>
</feature>
<organism evidence="2">
    <name type="scientific">Arundo donax</name>
    <name type="common">Giant reed</name>
    <name type="synonym">Donax arundinaceus</name>
    <dbReference type="NCBI Taxonomy" id="35708"/>
    <lineage>
        <taxon>Eukaryota</taxon>
        <taxon>Viridiplantae</taxon>
        <taxon>Streptophyta</taxon>
        <taxon>Embryophyta</taxon>
        <taxon>Tracheophyta</taxon>
        <taxon>Spermatophyta</taxon>
        <taxon>Magnoliopsida</taxon>
        <taxon>Liliopsida</taxon>
        <taxon>Poales</taxon>
        <taxon>Poaceae</taxon>
        <taxon>PACMAD clade</taxon>
        <taxon>Arundinoideae</taxon>
        <taxon>Arundineae</taxon>
        <taxon>Arundo</taxon>
    </lineage>
</organism>
<evidence type="ECO:0000256" key="1">
    <source>
        <dbReference type="SAM" id="Phobius"/>
    </source>
</evidence>
<dbReference type="EMBL" id="GBRH01188642">
    <property type="protein sequence ID" value="JAE09254.1"/>
    <property type="molecule type" value="Transcribed_RNA"/>
</dbReference>
<evidence type="ECO:0000313" key="2">
    <source>
        <dbReference type="EMBL" id="JAE09254.1"/>
    </source>
</evidence>
<protein>
    <submittedName>
        <fullName evidence="2">Uncharacterized protein</fullName>
    </submittedName>
</protein>
<keyword evidence="1" id="KW-0812">Transmembrane</keyword>
<proteinExistence type="predicted"/>
<name>A0A0A9FDF9_ARUDO</name>
<keyword evidence="1" id="KW-0472">Membrane</keyword>
<accession>A0A0A9FDF9</accession>